<keyword evidence="8" id="KW-1185">Reference proteome</keyword>
<dbReference type="InterPro" id="IPR020846">
    <property type="entry name" value="MFS_dom"/>
</dbReference>
<evidence type="ECO:0000313" key="7">
    <source>
        <dbReference type="EMBL" id="PYH94663.1"/>
    </source>
</evidence>
<sequence>MNQLQGSTEMEATPGLHTQTGNAISVISEVVTAEAHPPGVLEVETTVELSITRRFAITCLILLCNLIQFTSMFSTFAGGYEFSRRLGVDVAPGKSNWMAAAYGLTQSAFVLISGRLGAIYGHQRLLLVGALIVVFSICNAFCTTSVRALTGMGGGILMPNAVAALTNMIPPGKARNFSLATFAASPPIGALIGTLVVGTIFEHTDWKWFFILV</sequence>
<evidence type="ECO:0000256" key="4">
    <source>
        <dbReference type="ARBA" id="ARBA00023136"/>
    </source>
</evidence>
<keyword evidence="4 5" id="KW-0472">Membrane</keyword>
<feature type="transmembrane region" description="Helical" evidence="5">
    <location>
        <begin position="125"/>
        <end position="146"/>
    </location>
</feature>
<dbReference type="PANTHER" id="PTHR42718:SF41">
    <property type="entry name" value="MFS TRANSPORTER OF UNKOWN SPECIFICITY (AFU_ORTHOLOGUE AFUA_5G09940)-RELATED"/>
    <property type="match status" value="1"/>
</dbReference>
<dbReference type="Proteomes" id="UP000247810">
    <property type="component" value="Unassembled WGS sequence"/>
</dbReference>
<name>A0A319DTP1_9EURO</name>
<evidence type="ECO:0000313" key="8">
    <source>
        <dbReference type="Proteomes" id="UP000247810"/>
    </source>
</evidence>
<evidence type="ECO:0000256" key="1">
    <source>
        <dbReference type="ARBA" id="ARBA00004141"/>
    </source>
</evidence>
<dbReference type="VEuPathDB" id="FungiDB:BO71DRAFT_440861"/>
<dbReference type="PROSITE" id="PS50850">
    <property type="entry name" value="MFS"/>
    <property type="match status" value="1"/>
</dbReference>
<dbReference type="GO" id="GO:0022857">
    <property type="term" value="F:transmembrane transporter activity"/>
    <property type="evidence" value="ECO:0007669"/>
    <property type="project" value="InterPro"/>
</dbReference>
<feature type="domain" description="Major facilitator superfamily (MFS) profile" evidence="6">
    <location>
        <begin position="23"/>
        <end position="213"/>
    </location>
</feature>
<feature type="transmembrane region" description="Helical" evidence="5">
    <location>
        <begin position="97"/>
        <end position="118"/>
    </location>
</feature>
<dbReference type="EMBL" id="KZ825867">
    <property type="protein sequence ID" value="PYH94663.1"/>
    <property type="molecule type" value="Genomic_DNA"/>
</dbReference>
<dbReference type="AlphaFoldDB" id="A0A319DTP1"/>
<gene>
    <name evidence="7" type="ORF">BO71DRAFT_440861</name>
</gene>
<protein>
    <submittedName>
        <fullName evidence="7">MFS general substrate transporter</fullName>
    </submittedName>
</protein>
<dbReference type="SUPFAM" id="SSF103473">
    <property type="entry name" value="MFS general substrate transporter"/>
    <property type="match status" value="1"/>
</dbReference>
<dbReference type="PANTHER" id="PTHR42718">
    <property type="entry name" value="MAJOR FACILITATOR SUPERFAMILY MULTIDRUG TRANSPORTER MFSC"/>
    <property type="match status" value="1"/>
</dbReference>
<accession>A0A319DTP1</accession>
<reference evidence="7 8" key="1">
    <citation type="submission" date="2018-02" db="EMBL/GenBank/DDBJ databases">
        <title>The genomes of Aspergillus section Nigri reveals drivers in fungal speciation.</title>
        <authorList>
            <consortium name="DOE Joint Genome Institute"/>
            <person name="Vesth T.C."/>
            <person name="Nybo J."/>
            <person name="Theobald S."/>
            <person name="Brandl J."/>
            <person name="Frisvad J.C."/>
            <person name="Nielsen K.F."/>
            <person name="Lyhne E.K."/>
            <person name="Kogle M.E."/>
            <person name="Kuo A."/>
            <person name="Riley R."/>
            <person name="Clum A."/>
            <person name="Nolan M."/>
            <person name="Lipzen A."/>
            <person name="Salamov A."/>
            <person name="Henrissat B."/>
            <person name="Wiebenga A."/>
            <person name="De vries R.P."/>
            <person name="Grigoriev I.V."/>
            <person name="Mortensen U.H."/>
            <person name="Andersen M.R."/>
            <person name="Baker S.E."/>
        </authorList>
    </citation>
    <scope>NUCLEOTIDE SEQUENCE [LARGE SCALE GENOMIC DNA]</scope>
    <source>
        <strain evidence="7 8">CBS 707.79</strain>
    </source>
</reference>
<dbReference type="Gene3D" id="1.20.1250.20">
    <property type="entry name" value="MFS general substrate transporter like domains"/>
    <property type="match status" value="1"/>
</dbReference>
<evidence type="ECO:0000256" key="2">
    <source>
        <dbReference type="ARBA" id="ARBA00022692"/>
    </source>
</evidence>
<keyword evidence="3 5" id="KW-1133">Transmembrane helix</keyword>
<evidence type="ECO:0000256" key="3">
    <source>
        <dbReference type="ARBA" id="ARBA00022989"/>
    </source>
</evidence>
<comment type="subcellular location">
    <subcellularLocation>
        <location evidence="1">Membrane</location>
        <topology evidence="1">Multi-pass membrane protein</topology>
    </subcellularLocation>
</comment>
<dbReference type="InterPro" id="IPR036259">
    <property type="entry name" value="MFS_trans_sf"/>
</dbReference>
<feature type="transmembrane region" description="Helical" evidence="5">
    <location>
        <begin position="55"/>
        <end position="77"/>
    </location>
</feature>
<dbReference type="InterPro" id="IPR011701">
    <property type="entry name" value="MFS"/>
</dbReference>
<keyword evidence="2 5" id="KW-0812">Transmembrane</keyword>
<evidence type="ECO:0000256" key="5">
    <source>
        <dbReference type="SAM" id="Phobius"/>
    </source>
</evidence>
<feature type="transmembrane region" description="Helical" evidence="5">
    <location>
        <begin position="177"/>
        <end position="201"/>
    </location>
</feature>
<dbReference type="Pfam" id="PF07690">
    <property type="entry name" value="MFS_1"/>
    <property type="match status" value="1"/>
</dbReference>
<evidence type="ECO:0000259" key="6">
    <source>
        <dbReference type="PROSITE" id="PS50850"/>
    </source>
</evidence>
<dbReference type="OrthoDB" id="440755at2759"/>
<dbReference type="GO" id="GO:0016020">
    <property type="term" value="C:membrane"/>
    <property type="evidence" value="ECO:0007669"/>
    <property type="project" value="UniProtKB-SubCell"/>
</dbReference>
<proteinExistence type="predicted"/>
<organism evidence="7 8">
    <name type="scientific">Aspergillus ellipticus CBS 707.79</name>
    <dbReference type="NCBI Taxonomy" id="1448320"/>
    <lineage>
        <taxon>Eukaryota</taxon>
        <taxon>Fungi</taxon>
        <taxon>Dikarya</taxon>
        <taxon>Ascomycota</taxon>
        <taxon>Pezizomycotina</taxon>
        <taxon>Eurotiomycetes</taxon>
        <taxon>Eurotiomycetidae</taxon>
        <taxon>Eurotiales</taxon>
        <taxon>Aspergillaceae</taxon>
        <taxon>Aspergillus</taxon>
        <taxon>Aspergillus subgen. Circumdati</taxon>
    </lineage>
</organism>